<dbReference type="PANTHER" id="PTHR25462:SF296">
    <property type="entry name" value="MEIOTIC P26, ISOFORM F"/>
    <property type="match status" value="1"/>
</dbReference>
<dbReference type="GO" id="GO:0008270">
    <property type="term" value="F:zinc ion binding"/>
    <property type="evidence" value="ECO:0007669"/>
    <property type="project" value="UniProtKB-KW"/>
</dbReference>
<dbReference type="PROSITE" id="PS50089">
    <property type="entry name" value="ZF_RING_2"/>
    <property type="match status" value="1"/>
</dbReference>
<dbReference type="SMART" id="SM00184">
    <property type="entry name" value="RING"/>
    <property type="match status" value="1"/>
</dbReference>
<dbReference type="InterPro" id="IPR001841">
    <property type="entry name" value="Znf_RING"/>
</dbReference>
<evidence type="ECO:0000256" key="2">
    <source>
        <dbReference type="ARBA" id="ARBA00022771"/>
    </source>
</evidence>
<organism evidence="7 8">
    <name type="scientific">Halocaridina rubra</name>
    <name type="common">Hawaiian red shrimp</name>
    <dbReference type="NCBI Taxonomy" id="373956"/>
    <lineage>
        <taxon>Eukaryota</taxon>
        <taxon>Metazoa</taxon>
        <taxon>Ecdysozoa</taxon>
        <taxon>Arthropoda</taxon>
        <taxon>Crustacea</taxon>
        <taxon>Multicrustacea</taxon>
        <taxon>Malacostraca</taxon>
        <taxon>Eumalacostraca</taxon>
        <taxon>Eucarida</taxon>
        <taxon>Decapoda</taxon>
        <taxon>Pleocyemata</taxon>
        <taxon>Caridea</taxon>
        <taxon>Atyoidea</taxon>
        <taxon>Atyidae</taxon>
        <taxon>Halocaridina</taxon>
    </lineage>
</organism>
<sequence length="251" mass="28485">MDNDDKACLDCPICMEQYNTQQRTPKMMPCLHSVCAHCLFDIATAATPPDKKSVEDTNTVQNSETSITSMANQSAEDENSKNKSRGYLNSEAISNVASTLIWRSCTLPRPASWNIQSMEDQPPPIPSRNQRRTAPPLRPKSTSVLKHRSFLGMREPEIPRNIVFQCPICRTSVDSSKLQTNRYVIAHLKDLQRFKREHEPSSPVCRNAPLDQSREYVENAMIYIPENNWCNTCVKPCSADCSNHSYKPLHE</sequence>
<accession>A0AAN9A297</accession>
<evidence type="ECO:0000256" key="1">
    <source>
        <dbReference type="ARBA" id="ARBA00022723"/>
    </source>
</evidence>
<feature type="non-terminal residue" evidence="7">
    <location>
        <position position="251"/>
    </location>
</feature>
<dbReference type="SUPFAM" id="SSF57850">
    <property type="entry name" value="RING/U-box"/>
    <property type="match status" value="1"/>
</dbReference>
<dbReference type="InterPro" id="IPR017907">
    <property type="entry name" value="Znf_RING_CS"/>
</dbReference>
<dbReference type="InterPro" id="IPR013083">
    <property type="entry name" value="Znf_RING/FYVE/PHD"/>
</dbReference>
<protein>
    <recommendedName>
        <fullName evidence="6">RING-type domain-containing protein</fullName>
    </recommendedName>
</protein>
<feature type="compositionally biased region" description="Polar residues" evidence="5">
    <location>
        <begin position="56"/>
        <end position="74"/>
    </location>
</feature>
<keyword evidence="8" id="KW-1185">Reference proteome</keyword>
<dbReference type="Pfam" id="PF13445">
    <property type="entry name" value="zf-RING_UBOX"/>
    <property type="match status" value="1"/>
</dbReference>
<dbReference type="PROSITE" id="PS00518">
    <property type="entry name" value="ZF_RING_1"/>
    <property type="match status" value="1"/>
</dbReference>
<evidence type="ECO:0000313" key="8">
    <source>
        <dbReference type="Proteomes" id="UP001381693"/>
    </source>
</evidence>
<evidence type="ECO:0000256" key="5">
    <source>
        <dbReference type="SAM" id="MobiDB-lite"/>
    </source>
</evidence>
<dbReference type="GO" id="GO:0061630">
    <property type="term" value="F:ubiquitin protein ligase activity"/>
    <property type="evidence" value="ECO:0007669"/>
    <property type="project" value="TreeGrafter"/>
</dbReference>
<keyword evidence="2 4" id="KW-0863">Zinc-finger</keyword>
<name>A0AAN9A297_HALRR</name>
<feature type="domain" description="RING-type" evidence="6">
    <location>
        <begin position="11"/>
        <end position="51"/>
    </location>
</feature>
<evidence type="ECO:0000256" key="4">
    <source>
        <dbReference type="PROSITE-ProRule" id="PRU00175"/>
    </source>
</evidence>
<proteinExistence type="predicted"/>
<reference evidence="7 8" key="1">
    <citation type="submission" date="2023-11" db="EMBL/GenBank/DDBJ databases">
        <title>Halocaridina rubra genome assembly.</title>
        <authorList>
            <person name="Smith C."/>
        </authorList>
    </citation>
    <scope>NUCLEOTIDE SEQUENCE [LARGE SCALE GENOMIC DNA]</scope>
    <source>
        <strain evidence="7">EP-1</strain>
        <tissue evidence="7">Whole</tissue>
    </source>
</reference>
<feature type="region of interest" description="Disordered" evidence="5">
    <location>
        <begin position="48"/>
        <end position="86"/>
    </location>
</feature>
<comment type="caution">
    <text evidence="7">The sequence shown here is derived from an EMBL/GenBank/DDBJ whole genome shotgun (WGS) entry which is preliminary data.</text>
</comment>
<feature type="region of interest" description="Disordered" evidence="5">
    <location>
        <begin position="113"/>
        <end position="142"/>
    </location>
</feature>
<dbReference type="PANTHER" id="PTHR25462">
    <property type="entry name" value="BONUS, ISOFORM C-RELATED"/>
    <property type="match status" value="1"/>
</dbReference>
<evidence type="ECO:0000259" key="6">
    <source>
        <dbReference type="PROSITE" id="PS50089"/>
    </source>
</evidence>
<keyword evidence="3" id="KW-0862">Zinc</keyword>
<dbReference type="Gene3D" id="3.30.40.10">
    <property type="entry name" value="Zinc/RING finger domain, C3HC4 (zinc finger)"/>
    <property type="match status" value="1"/>
</dbReference>
<dbReference type="InterPro" id="IPR047153">
    <property type="entry name" value="TRIM45/56/19-like"/>
</dbReference>
<dbReference type="AlphaFoldDB" id="A0AAN9A297"/>
<dbReference type="InterPro" id="IPR027370">
    <property type="entry name" value="Znf-RING_euk"/>
</dbReference>
<dbReference type="EMBL" id="JAXCGZ010013475">
    <property type="protein sequence ID" value="KAK7072458.1"/>
    <property type="molecule type" value="Genomic_DNA"/>
</dbReference>
<gene>
    <name evidence="7" type="ORF">SK128_002108</name>
</gene>
<keyword evidence="1" id="KW-0479">Metal-binding</keyword>
<evidence type="ECO:0000313" key="7">
    <source>
        <dbReference type="EMBL" id="KAK7072458.1"/>
    </source>
</evidence>
<evidence type="ECO:0000256" key="3">
    <source>
        <dbReference type="ARBA" id="ARBA00022833"/>
    </source>
</evidence>
<dbReference type="Proteomes" id="UP001381693">
    <property type="component" value="Unassembled WGS sequence"/>
</dbReference>